<gene>
    <name evidence="2" type="ORF">AYR63_03530</name>
</gene>
<protein>
    <recommendedName>
        <fullName evidence="4">Integral membrane protein</fullName>
    </recommendedName>
</protein>
<name>A0A1B2IW80_9LACO</name>
<evidence type="ECO:0000256" key="1">
    <source>
        <dbReference type="SAM" id="Phobius"/>
    </source>
</evidence>
<feature type="transmembrane region" description="Helical" evidence="1">
    <location>
        <begin position="100"/>
        <end position="120"/>
    </location>
</feature>
<accession>A0A1B2IW80</accession>
<dbReference type="Proteomes" id="UP000093267">
    <property type="component" value="Chromosome"/>
</dbReference>
<dbReference type="STRING" id="240427.AYR62_12305"/>
<evidence type="ECO:0000313" key="2">
    <source>
        <dbReference type="EMBL" id="ANZ66297.1"/>
    </source>
</evidence>
<organism evidence="2 3">
    <name type="scientific">Secundilactobacillus paracollinoides</name>
    <dbReference type="NCBI Taxonomy" id="240427"/>
    <lineage>
        <taxon>Bacteria</taxon>
        <taxon>Bacillati</taxon>
        <taxon>Bacillota</taxon>
        <taxon>Bacilli</taxon>
        <taxon>Lactobacillales</taxon>
        <taxon>Lactobacillaceae</taxon>
        <taxon>Secundilactobacillus</taxon>
    </lineage>
</organism>
<keyword evidence="3" id="KW-1185">Reference proteome</keyword>
<keyword evidence="1" id="KW-1133">Transmembrane helix</keyword>
<reference evidence="2 3" key="1">
    <citation type="submission" date="2016-03" db="EMBL/GenBank/DDBJ databases">
        <title>Pediococcus and Lactobacillus from brewery environment - whole genome sequencing and assembly.</title>
        <authorList>
            <person name="Behr J."/>
            <person name="Geissler A.J."/>
            <person name="Vogel R.F."/>
        </authorList>
    </citation>
    <scope>NUCLEOTIDE SEQUENCE [LARGE SCALE GENOMIC DNA]</scope>
    <source>
        <strain evidence="2 3">TMW 1.1995</strain>
    </source>
</reference>
<keyword evidence="1" id="KW-0472">Membrane</keyword>
<evidence type="ECO:0000313" key="3">
    <source>
        <dbReference type="Proteomes" id="UP000093267"/>
    </source>
</evidence>
<dbReference type="KEGG" id="lpd:AYR62_12305"/>
<evidence type="ECO:0008006" key="4">
    <source>
        <dbReference type="Google" id="ProtNLM"/>
    </source>
</evidence>
<dbReference type="AlphaFoldDB" id="A0A1B2IW80"/>
<proteinExistence type="predicted"/>
<feature type="transmembrane region" description="Helical" evidence="1">
    <location>
        <begin position="44"/>
        <end position="61"/>
    </location>
</feature>
<dbReference type="EMBL" id="CP014924">
    <property type="protein sequence ID" value="ANZ66297.1"/>
    <property type="molecule type" value="Genomic_DNA"/>
</dbReference>
<keyword evidence="1" id="KW-0812">Transmembrane</keyword>
<sequence>MLKKQLVSLGIVSWVLFSVVNLLMSSKFVKLGQQVTTSDIMKSLIISAVLYFVPIVIGAMGHNAGYYVLALVIIIYSVGLINVILTMFYGSSANMTIKALMIFAGIAVLVFNGYWMILAFRYRHSLDNVRDEKKYQELKRQQEQQK</sequence>
<feature type="transmembrane region" description="Helical" evidence="1">
    <location>
        <begin position="6"/>
        <end position="24"/>
    </location>
</feature>
<feature type="transmembrane region" description="Helical" evidence="1">
    <location>
        <begin position="67"/>
        <end position="88"/>
    </location>
</feature>